<reference evidence="3 4" key="1">
    <citation type="submission" date="2018-03" db="EMBL/GenBank/DDBJ databases">
        <title>A gene transfer event suggests a long-term partnership between eustigmatophyte algae and a novel lineage of endosymbiotic bacteria.</title>
        <authorList>
            <person name="Yurchenko T."/>
            <person name="Sevcikova T."/>
            <person name="Pribyl P."/>
            <person name="El Karkouri K."/>
            <person name="Klimes V."/>
            <person name="Amaral R."/>
            <person name="Zbrankova V."/>
            <person name="Kim E."/>
            <person name="Raoult D."/>
            <person name="Santos L.M.A."/>
            <person name="Elias M."/>
        </authorList>
    </citation>
    <scope>NUCLEOTIDE SEQUENCE [LARGE SCALE GENOMIC DNA]</scope>
    <source>
        <strain evidence="3">CCALA 838</strain>
    </source>
</reference>
<dbReference type="Pfam" id="PF13524">
    <property type="entry name" value="Glyco_trans_1_2"/>
    <property type="match status" value="1"/>
</dbReference>
<evidence type="ECO:0000313" key="4">
    <source>
        <dbReference type="Proteomes" id="UP000241762"/>
    </source>
</evidence>
<feature type="transmembrane region" description="Helical" evidence="1">
    <location>
        <begin position="12"/>
        <end position="32"/>
    </location>
</feature>
<dbReference type="RefSeq" id="WP_106874218.1">
    <property type="nucleotide sequence ID" value="NZ_CP027845.1"/>
</dbReference>
<dbReference type="KEGG" id="ptc:phytr_4010"/>
<keyword evidence="1" id="KW-0472">Membrane</keyword>
<evidence type="ECO:0000313" key="3">
    <source>
        <dbReference type="EMBL" id="AVP87352.1"/>
    </source>
</evidence>
<evidence type="ECO:0000259" key="2">
    <source>
        <dbReference type="Pfam" id="PF13524"/>
    </source>
</evidence>
<dbReference type="OrthoDB" id="7292736at2"/>
<dbReference type="Proteomes" id="UP000241762">
    <property type="component" value="Chromosome"/>
</dbReference>
<dbReference type="AlphaFoldDB" id="A0A2P1P7W4"/>
<proteinExistence type="predicted"/>
<organism evidence="3 4">
    <name type="scientific">Candidatus Phycorickettsia trachydisci</name>
    <dbReference type="NCBI Taxonomy" id="2115978"/>
    <lineage>
        <taxon>Bacteria</taxon>
        <taxon>Pseudomonadati</taxon>
        <taxon>Pseudomonadota</taxon>
        <taxon>Alphaproteobacteria</taxon>
        <taxon>Rickettsiales</taxon>
        <taxon>Rickettsiaceae</taxon>
        <taxon>Candidatus Phycorickettsia</taxon>
    </lineage>
</organism>
<keyword evidence="4" id="KW-1185">Reference proteome</keyword>
<name>A0A2P1P7W4_9RICK</name>
<feature type="domain" description="Spore protein YkvP/CgeB glycosyl transferase-like" evidence="2">
    <location>
        <begin position="240"/>
        <end position="380"/>
    </location>
</feature>
<protein>
    <recommendedName>
        <fullName evidence="2">Spore protein YkvP/CgeB glycosyl transferase-like domain-containing protein</fullName>
    </recommendedName>
</protein>
<sequence>MQLNRLFSKKISLWVLWIIIVLGIYIIVQDYLNNLREKKIFEDSAKIPVEFWDEKYKDMPIKDYYKVVYVVYNGGEYSAAKYFQYAAQKKGWEIKLYYQSIVGKENEILNFDPDFIIFPLLTYTEGVDSRIKTHRSKKYYWIPMPLELIRKFEGVDKKDLLKPQGWFKHWLSFADGLIITNVRQVDIYRQISNLLGKPFNAVSMLPAPPANNYTVAEPKKIIWPEAGWDQFRSSKKYKRFISLLSQNVPMRVYGHYKNLLYLPAGIYGGYIPHGLDNITAIRKNGIYLLTHSKEHFESNFPSMRPFEAAASNVITISDMHPFIIEHFGDSMLYFDQNASAEEMYTQVKKHVDWILANPDKAKEKAKLAHKIFLEKFTVDKDLIRIAKMHEYILKQEKNMSLDYNLVY</sequence>
<keyword evidence="1" id="KW-0812">Transmembrane</keyword>
<accession>A0A2P1P7W4</accession>
<gene>
    <name evidence="3" type="ORF">phytr_4010</name>
</gene>
<dbReference type="InterPro" id="IPR055259">
    <property type="entry name" value="YkvP/CgeB_Glyco_trans-like"/>
</dbReference>
<dbReference type="EMBL" id="CP027845">
    <property type="protein sequence ID" value="AVP87352.1"/>
    <property type="molecule type" value="Genomic_DNA"/>
</dbReference>
<keyword evidence="1" id="KW-1133">Transmembrane helix</keyword>
<evidence type="ECO:0000256" key="1">
    <source>
        <dbReference type="SAM" id="Phobius"/>
    </source>
</evidence>